<sequence>AKRDFKKNFKTYKDTKKKVKEIKKSRVGPSYYPVVAMPPDGASSASGSQQTNVKPFRNDRKEQPKKKGENRGYKPSSRKEDANFTETEVVTQFNYMEITLPAVELKGFNGKTETTTRGLRWTVCLGIRPPSQDRRPVPSMSVAIFAFRVPDQPKEFANEMAEPRSDASLRMTLSRLATQPDKVKAELKQWLGDQAHVLDKKAWAELCLENAWEVRIDQCALGLRSPKSDLPVFKPTRIVTSDATLASGLRPLPEDEAAFRELSKELAVGQLAPDMERADNQLKHHFGSYIDLYPSKPEDLDMELEDDVQREPDEPEQNEEGAPRKIRRRFYRSEDYWKKRAAGMPPLGPLHEGPQPQVIRSMDAIPDASGPHLPDDDHVEKRRRVTIDSDIEEQEYEPSIGETPTGEVPEVPQNPDPEPLEDVPAESSESSPPPDTDQVMEDLQRAVETPVPSGDDDSLHVASRSFGHRDEVLEVSLNVMPEDITEDPLPISQFAMSQPNKKAMTSALETPLNDGEIVFISGLLHRAIAFNQGAKVLASFRASLAPKQEHAPATYMIDEMKNMYEAGKGYPEVASAGMTDASKRRFDDAHEAESLASFSDWSAVHECGADGPPVPVTLKPYKEMMFNHVNKHVQPPEKDMTFSQWGKTECQLPKVQDLKLNYKQLIFKANSDAELRDYLVWLKGRFGTNETGEPKGKVTMAVDLAMYLEAVGWSPCKDNGSTAVAFSRKFKD</sequence>
<name>A0A9P1DMG8_9DINO</name>
<evidence type="ECO:0000313" key="2">
    <source>
        <dbReference type="EMBL" id="CAI4012196.1"/>
    </source>
</evidence>
<feature type="non-terminal residue" evidence="2">
    <location>
        <position position="1"/>
    </location>
</feature>
<reference evidence="2" key="1">
    <citation type="submission" date="2022-10" db="EMBL/GenBank/DDBJ databases">
        <authorList>
            <person name="Chen Y."/>
            <person name="Dougan E. K."/>
            <person name="Chan C."/>
            <person name="Rhodes N."/>
            <person name="Thang M."/>
        </authorList>
    </citation>
    <scope>NUCLEOTIDE SEQUENCE</scope>
</reference>
<dbReference type="EMBL" id="CAMXCT030005385">
    <property type="protein sequence ID" value="CAL4799508.1"/>
    <property type="molecule type" value="Genomic_DNA"/>
</dbReference>
<dbReference type="Proteomes" id="UP001152797">
    <property type="component" value="Unassembled WGS sequence"/>
</dbReference>
<evidence type="ECO:0000313" key="4">
    <source>
        <dbReference type="EMBL" id="CAL4799508.1"/>
    </source>
</evidence>
<dbReference type="AlphaFoldDB" id="A0A9P1DMG8"/>
<evidence type="ECO:0000256" key="1">
    <source>
        <dbReference type="SAM" id="MobiDB-lite"/>
    </source>
</evidence>
<dbReference type="EMBL" id="CAMXCT020005385">
    <property type="protein sequence ID" value="CAL1165571.1"/>
    <property type="molecule type" value="Genomic_DNA"/>
</dbReference>
<gene>
    <name evidence="2" type="ORF">C1SCF055_LOCUS37286</name>
</gene>
<feature type="region of interest" description="Disordered" evidence="1">
    <location>
        <begin position="305"/>
        <end position="327"/>
    </location>
</feature>
<dbReference type="EMBL" id="CAMXCT010005385">
    <property type="protein sequence ID" value="CAI4012196.1"/>
    <property type="molecule type" value="Genomic_DNA"/>
</dbReference>
<feature type="region of interest" description="Disordered" evidence="1">
    <location>
        <begin position="387"/>
        <end position="440"/>
    </location>
</feature>
<reference evidence="3" key="2">
    <citation type="submission" date="2024-04" db="EMBL/GenBank/DDBJ databases">
        <authorList>
            <person name="Chen Y."/>
            <person name="Shah S."/>
            <person name="Dougan E. K."/>
            <person name="Thang M."/>
            <person name="Chan C."/>
        </authorList>
    </citation>
    <scope>NUCLEOTIDE SEQUENCE [LARGE SCALE GENOMIC DNA]</scope>
</reference>
<evidence type="ECO:0000313" key="3">
    <source>
        <dbReference type="EMBL" id="CAL1165571.1"/>
    </source>
</evidence>
<accession>A0A9P1DMG8</accession>
<feature type="compositionally biased region" description="Basic and acidic residues" evidence="1">
    <location>
        <begin position="56"/>
        <end position="82"/>
    </location>
</feature>
<feature type="region of interest" description="Disordered" evidence="1">
    <location>
        <begin position="28"/>
        <end position="83"/>
    </location>
</feature>
<protein>
    <submittedName>
        <fullName evidence="4">Copia protein</fullName>
    </submittedName>
</protein>
<comment type="caution">
    <text evidence="2">The sequence shown here is derived from an EMBL/GenBank/DDBJ whole genome shotgun (WGS) entry which is preliminary data.</text>
</comment>
<organism evidence="2">
    <name type="scientific">Cladocopium goreaui</name>
    <dbReference type="NCBI Taxonomy" id="2562237"/>
    <lineage>
        <taxon>Eukaryota</taxon>
        <taxon>Sar</taxon>
        <taxon>Alveolata</taxon>
        <taxon>Dinophyceae</taxon>
        <taxon>Suessiales</taxon>
        <taxon>Symbiodiniaceae</taxon>
        <taxon>Cladocopium</taxon>
    </lineage>
</organism>
<keyword evidence="5" id="KW-1185">Reference proteome</keyword>
<proteinExistence type="predicted"/>
<feature type="compositionally biased region" description="Polar residues" evidence="1">
    <location>
        <begin position="43"/>
        <end position="53"/>
    </location>
</feature>
<evidence type="ECO:0000313" key="5">
    <source>
        <dbReference type="Proteomes" id="UP001152797"/>
    </source>
</evidence>